<accession>A0A2B7XYD0</accession>
<keyword evidence="2" id="KW-1185">Reference proteome</keyword>
<dbReference type="SUPFAM" id="SSF48403">
    <property type="entry name" value="Ankyrin repeat"/>
    <property type="match status" value="1"/>
</dbReference>
<evidence type="ECO:0000313" key="2">
    <source>
        <dbReference type="Proteomes" id="UP000223968"/>
    </source>
</evidence>
<dbReference type="Proteomes" id="UP000223968">
    <property type="component" value="Unassembled WGS sequence"/>
</dbReference>
<dbReference type="InterPro" id="IPR011990">
    <property type="entry name" value="TPR-like_helical_dom_sf"/>
</dbReference>
<organism evidence="1 2">
    <name type="scientific">Helicocarpus griseus UAMH5409</name>
    <dbReference type="NCBI Taxonomy" id="1447875"/>
    <lineage>
        <taxon>Eukaryota</taxon>
        <taxon>Fungi</taxon>
        <taxon>Dikarya</taxon>
        <taxon>Ascomycota</taxon>
        <taxon>Pezizomycotina</taxon>
        <taxon>Eurotiomycetes</taxon>
        <taxon>Eurotiomycetidae</taxon>
        <taxon>Onygenales</taxon>
        <taxon>Ajellomycetaceae</taxon>
        <taxon>Helicocarpus</taxon>
    </lineage>
</organism>
<dbReference type="AlphaFoldDB" id="A0A2B7XYD0"/>
<dbReference type="SMART" id="SM00028">
    <property type="entry name" value="TPR"/>
    <property type="match status" value="4"/>
</dbReference>
<dbReference type="Gene3D" id="1.25.40.10">
    <property type="entry name" value="Tetratricopeptide repeat domain"/>
    <property type="match status" value="1"/>
</dbReference>
<dbReference type="SUPFAM" id="SSF48452">
    <property type="entry name" value="TPR-like"/>
    <property type="match status" value="2"/>
</dbReference>
<sequence>MVIINKDTHRPPLPDNNINDAVARAGDRPDENNGDENFSIQRSEILRVLQGVAVATKTSEIDMEPIAQWASMYKARHAQTYAHSPCLTDSISFHDWHDGVTSDILKEESRQIANIALGVAFLRERSRKVQGAVSATHLALVWNLIYGALTSSLIPRQLGSVSRSAQGFLAVPLCSLVEDGNIAELFRLHVWLPDGQRGEPDFAIHSHQPFAQSWILAGEGRDQTYKVEPAANSAAATHAEYALAWNDGKELDTRYKTHQMSSTVLNTGVLVNATSAETAVHTRGMTYTIPETTFHSTEVLPGAFHGTLFFFDSRRGFKEDARVLGPKNADSKTQFRDAPGITAATLASMVNSLRSWEIFMERGQQHARRAEWEHALREFNSALNICESAKIFPDSARYRHLVLGELGNTNRRFGRYERSKEILEQAIEEMGPSLQRVELSGELGVVYRHMNRLADAKRAFQNQYDTAKQLQFERAMCRAIGNLGMANYQLSRQKDDEALLELAIKQLVERVQIARHIKDNIGSQSTDSRTKSQLAKTATMWESIGLARLSLCYTAHGNAKEAIEAASESLGLSNHLEDSTVIAMSRFFYGRALLLDGQVDKALKQFNPPKMCTPAIALCKEPSEEHQQYLRELVDVGADMDLVDEQGYTALDYAVFNGDEKSEALVLEGLRRKLTGDIEHELEERQREARIRKGYRELFQEKLRPALLSGGGLQSLRYMYADALAADEGTRRMFDGLRFMWYSDFQGFGRLPRSSDNLAQQFLSNADGSHQSGAAEFVIFFSYRWINKEPEATSPDNAKHTQYCRMINAVEEFLALHPSVNRQKLGIWIDHACINQENPAPGVAALPMILVQCDAVISLLDNTYHQRAWCSVEVMMVQTLRKSYGKHLWYEQVLAPQPPQGNSDANKSERGRWILQEGPMELDIVMGEKHLTFEEDRPKVLFLERQSRLLG</sequence>
<dbReference type="InterPro" id="IPR036770">
    <property type="entry name" value="Ankyrin_rpt-contain_sf"/>
</dbReference>
<name>A0A2B7XYD0_9EURO</name>
<protein>
    <submittedName>
        <fullName evidence="1">Uncharacterized protein</fullName>
    </submittedName>
</protein>
<dbReference type="OrthoDB" id="423576at2759"/>
<dbReference type="InterPro" id="IPR002110">
    <property type="entry name" value="Ankyrin_rpt"/>
</dbReference>
<evidence type="ECO:0000313" key="1">
    <source>
        <dbReference type="EMBL" id="PGH13578.1"/>
    </source>
</evidence>
<reference evidence="1 2" key="1">
    <citation type="submission" date="2017-10" db="EMBL/GenBank/DDBJ databases">
        <title>Comparative genomics in systemic dimorphic fungi from Ajellomycetaceae.</title>
        <authorList>
            <person name="Munoz J.F."/>
            <person name="Mcewen J.G."/>
            <person name="Clay O.K."/>
            <person name="Cuomo C.A."/>
        </authorList>
    </citation>
    <scope>NUCLEOTIDE SEQUENCE [LARGE SCALE GENOMIC DNA]</scope>
    <source>
        <strain evidence="1 2">UAMH5409</strain>
    </source>
</reference>
<comment type="caution">
    <text evidence="1">The sequence shown here is derived from an EMBL/GenBank/DDBJ whole genome shotgun (WGS) entry which is preliminary data.</text>
</comment>
<dbReference type="Pfam" id="PF13637">
    <property type="entry name" value="Ank_4"/>
    <property type="match status" value="1"/>
</dbReference>
<proteinExistence type="predicted"/>
<gene>
    <name evidence="1" type="ORF">AJ79_03571</name>
</gene>
<dbReference type="EMBL" id="PDNB01000044">
    <property type="protein sequence ID" value="PGH13578.1"/>
    <property type="molecule type" value="Genomic_DNA"/>
</dbReference>
<dbReference type="Gene3D" id="1.25.40.20">
    <property type="entry name" value="Ankyrin repeat-containing domain"/>
    <property type="match status" value="1"/>
</dbReference>
<dbReference type="InterPro" id="IPR019734">
    <property type="entry name" value="TPR_rpt"/>
</dbReference>